<comment type="caution">
    <text evidence="2">The sequence shown here is derived from an EMBL/GenBank/DDBJ whole genome shotgun (WGS) entry which is preliminary data.</text>
</comment>
<keyword evidence="1" id="KW-0732">Signal</keyword>
<reference evidence="2" key="1">
    <citation type="submission" date="2022-04" db="EMBL/GenBank/DDBJ databases">
        <authorList>
            <person name="Ren T."/>
        </authorList>
    </citation>
    <scope>NUCLEOTIDE SEQUENCE</scope>
    <source>
        <strain evidence="2">F63249</strain>
    </source>
</reference>
<evidence type="ECO:0000313" key="3">
    <source>
        <dbReference type="Proteomes" id="UP001203687"/>
    </source>
</evidence>
<accession>A0ABT0HA92</accession>
<protein>
    <recommendedName>
        <fullName evidence="4">Secreted protein</fullName>
    </recommendedName>
</protein>
<evidence type="ECO:0008006" key="4">
    <source>
        <dbReference type="Google" id="ProtNLM"/>
    </source>
</evidence>
<dbReference type="InterPro" id="IPR058512">
    <property type="entry name" value="DUF8199"/>
</dbReference>
<dbReference type="EMBL" id="JALPQF010000011">
    <property type="protein sequence ID" value="MCK8481304.1"/>
    <property type="molecule type" value="Genomic_DNA"/>
</dbReference>
<dbReference type="NCBIfam" id="NF047658">
    <property type="entry name" value="HYC_CC_PP"/>
    <property type="match status" value="1"/>
</dbReference>
<evidence type="ECO:0000256" key="1">
    <source>
        <dbReference type="SAM" id="SignalP"/>
    </source>
</evidence>
<sequence>MLKQFLHKAASTIMALLLLLSTVSFTVEKHFCGDVLIDVAVIGEVEKCQMEAFEIEQEKLTKMSCCKDVLDVIEGQNQLTLKSFDDLDDHHQLFLIAYAQSYHALFEVLPKQTVQHLHYSPPKLVADIQTRDQVFLI</sequence>
<name>A0ABT0HA92_9FLAO</name>
<dbReference type="Pfam" id="PF26622">
    <property type="entry name" value="DUF8199"/>
    <property type="match status" value="1"/>
</dbReference>
<dbReference type="InterPro" id="IPR058060">
    <property type="entry name" value="HYC_CC_PP"/>
</dbReference>
<organism evidence="2 3">
    <name type="scientific">Psychroserpens algicola</name>
    <dbReference type="NCBI Taxonomy" id="1719034"/>
    <lineage>
        <taxon>Bacteria</taxon>
        <taxon>Pseudomonadati</taxon>
        <taxon>Bacteroidota</taxon>
        <taxon>Flavobacteriia</taxon>
        <taxon>Flavobacteriales</taxon>
        <taxon>Flavobacteriaceae</taxon>
        <taxon>Psychroserpens</taxon>
    </lineage>
</organism>
<dbReference type="RefSeq" id="WP_235989367.1">
    <property type="nucleotide sequence ID" value="NZ_JACNMJ010000008.1"/>
</dbReference>
<dbReference type="Proteomes" id="UP001203687">
    <property type="component" value="Unassembled WGS sequence"/>
</dbReference>
<gene>
    <name evidence="2" type="ORF">MUY34_11760</name>
</gene>
<proteinExistence type="predicted"/>
<feature type="signal peptide" evidence="1">
    <location>
        <begin position="1"/>
        <end position="26"/>
    </location>
</feature>
<keyword evidence="3" id="KW-1185">Reference proteome</keyword>
<feature type="chain" id="PRO_5045995185" description="Secreted protein" evidence="1">
    <location>
        <begin position="27"/>
        <end position="137"/>
    </location>
</feature>
<evidence type="ECO:0000313" key="2">
    <source>
        <dbReference type="EMBL" id="MCK8481304.1"/>
    </source>
</evidence>